<protein>
    <submittedName>
        <fullName evidence="2">Unannotated protein</fullName>
    </submittedName>
</protein>
<dbReference type="AlphaFoldDB" id="A0A6J7UI25"/>
<dbReference type="SUPFAM" id="SSF50939">
    <property type="entry name" value="Sialidases"/>
    <property type="match status" value="1"/>
</dbReference>
<dbReference type="CDD" id="cd15482">
    <property type="entry name" value="Sialidase_non-viral"/>
    <property type="match status" value="1"/>
</dbReference>
<accession>A0A6J7UI25</accession>
<evidence type="ECO:0000313" key="2">
    <source>
        <dbReference type="EMBL" id="CAB5065490.1"/>
    </source>
</evidence>
<proteinExistence type="predicted"/>
<sequence>MVRKIVVLVIVSGLGLLVTLGNANAQVVDPAVKACLDKSIGLKAANKIVAAKKLTKAQTAQVARCKSTSGSGGGTSGSTPGSTNSTGSSAAGMVSLNYGLLAYIGSQQAGLGNISDPALLQVGGTLRMFFKNGNEPQIPIAGFDNKIHSYISTDNGKTWTLESGVRIDVTSPVTVRAAESGGYEAWGWVSGGGDAMTRFTSATGSDFIKGAGNVINASACKSADGIAAGFLGDPQVVKVASGYLAYAHDLAATGKAPFKRHMCALTSTDGSTWVLDTSKTLAPQNDVQTNPETYRNASGVIEQILPIDKIDPQTNLRTGMQIRTSTNDGASWSELSELSFFAADPDRLDLSNGDSLLAFGGFDQQKGGLLGVAKKISTAYKASRTESDMQTVVWTISGASQADIKIKNLCLNSDLTASIKFATSGSNITATYTAAAGGHGNSCVYALIGSEQAIK</sequence>
<feature type="region of interest" description="Disordered" evidence="1">
    <location>
        <begin position="65"/>
        <end position="86"/>
    </location>
</feature>
<gene>
    <name evidence="2" type="ORF">UFOPK4345_00819</name>
</gene>
<dbReference type="EMBL" id="CAFBQV010000120">
    <property type="protein sequence ID" value="CAB5065490.1"/>
    <property type="molecule type" value="Genomic_DNA"/>
</dbReference>
<reference evidence="2" key="1">
    <citation type="submission" date="2020-05" db="EMBL/GenBank/DDBJ databases">
        <authorList>
            <person name="Chiriac C."/>
            <person name="Salcher M."/>
            <person name="Ghai R."/>
            <person name="Kavagutti S V."/>
        </authorList>
    </citation>
    <scope>NUCLEOTIDE SEQUENCE</scope>
</reference>
<organism evidence="2">
    <name type="scientific">freshwater metagenome</name>
    <dbReference type="NCBI Taxonomy" id="449393"/>
    <lineage>
        <taxon>unclassified sequences</taxon>
        <taxon>metagenomes</taxon>
        <taxon>ecological metagenomes</taxon>
    </lineage>
</organism>
<feature type="compositionally biased region" description="Low complexity" evidence="1">
    <location>
        <begin position="77"/>
        <end position="86"/>
    </location>
</feature>
<name>A0A6J7UI25_9ZZZZ</name>
<evidence type="ECO:0000256" key="1">
    <source>
        <dbReference type="SAM" id="MobiDB-lite"/>
    </source>
</evidence>
<dbReference type="InterPro" id="IPR036278">
    <property type="entry name" value="Sialidase_sf"/>
</dbReference>